<feature type="transmembrane region" description="Helical" evidence="9">
    <location>
        <begin position="473"/>
        <end position="495"/>
    </location>
</feature>
<feature type="domain" description="SLC41A/MgtE integral membrane" evidence="10">
    <location>
        <begin position="133"/>
        <end position="266"/>
    </location>
</feature>
<evidence type="ECO:0000256" key="8">
    <source>
        <dbReference type="ARBA" id="ARBA00023136"/>
    </source>
</evidence>
<dbReference type="Pfam" id="PF01769">
    <property type="entry name" value="MgtE"/>
    <property type="match status" value="2"/>
</dbReference>
<dbReference type="Proteomes" id="UP000887540">
    <property type="component" value="Unplaced"/>
</dbReference>
<feature type="transmembrane region" description="Helical" evidence="9">
    <location>
        <begin position="247"/>
        <end position="267"/>
    </location>
</feature>
<dbReference type="SUPFAM" id="SSF161093">
    <property type="entry name" value="MgtE membrane domain-like"/>
    <property type="match status" value="2"/>
</dbReference>
<keyword evidence="8 9" id="KW-0472">Membrane</keyword>
<accession>A0A914DV90</accession>
<dbReference type="PANTHER" id="PTHR16228:SF21">
    <property type="entry name" value="SLC41A_MGTE INTEGRAL MEMBRANE DOMAIN-CONTAINING PROTEIN"/>
    <property type="match status" value="1"/>
</dbReference>
<reference evidence="12" key="1">
    <citation type="submission" date="2022-11" db="UniProtKB">
        <authorList>
            <consortium name="WormBaseParasite"/>
        </authorList>
    </citation>
    <scope>IDENTIFICATION</scope>
</reference>
<evidence type="ECO:0000313" key="12">
    <source>
        <dbReference type="WBParaSite" id="ACRNAN_scaffold4309.g20866.t1"/>
    </source>
</evidence>
<evidence type="ECO:0000256" key="5">
    <source>
        <dbReference type="ARBA" id="ARBA00022842"/>
    </source>
</evidence>
<feature type="transmembrane region" description="Helical" evidence="9">
    <location>
        <begin position="428"/>
        <end position="452"/>
    </location>
</feature>
<evidence type="ECO:0000256" key="9">
    <source>
        <dbReference type="SAM" id="Phobius"/>
    </source>
</evidence>
<evidence type="ECO:0000256" key="4">
    <source>
        <dbReference type="ARBA" id="ARBA00022692"/>
    </source>
</evidence>
<evidence type="ECO:0000256" key="3">
    <source>
        <dbReference type="ARBA" id="ARBA00022448"/>
    </source>
</evidence>
<feature type="domain" description="SLC41A/MgtE integral membrane" evidence="10">
    <location>
        <begin position="345"/>
        <end position="488"/>
    </location>
</feature>
<feature type="transmembrane region" description="Helical" evidence="9">
    <location>
        <begin position="92"/>
        <end position="114"/>
    </location>
</feature>
<keyword evidence="7" id="KW-0406">Ion transport</keyword>
<dbReference type="GO" id="GO:0005886">
    <property type="term" value="C:plasma membrane"/>
    <property type="evidence" value="ECO:0007669"/>
    <property type="project" value="TreeGrafter"/>
</dbReference>
<dbReference type="AlphaFoldDB" id="A0A914DV90"/>
<feature type="transmembrane region" description="Helical" evidence="9">
    <location>
        <begin position="279"/>
        <end position="300"/>
    </location>
</feature>
<sequence>MTSKVNPETKGANDPNVAVANGKCSNGFTLPLPKKIRPMEKRHSDLSLSLVSSTLPIGWFPESDYLSSILESAAIYPGKRNFTSKKESKTSFAIETFIPFLLAGVGMAGAGLLLDRATNWTFLREMPEAMILVPALLGLKGNLEMTLASRLSTMANLGLMDTKAQQLRALISNVSLVQAQAIVVSFGAALLTICTFYVEGNGFHLSHVISLTLISVLTAVVASLILSTLMVIIAIVARKVHINPDNIATPLAATTGDVTTLAFLILFGTWINQNREENLFIYTVFLGLLLSSSIIWMIIASRNTVTNEVLKYGWFAIMAGMVISSTGGYIMKGSHKKFPDVALFQPVINGVGGNLVAVQASRISTYLHKFGKMGILPANSLLTYFNPLRTFSCDEDESTQAVILLLMCVPGHIIFLLLIFAVEIDFSRFNFIFLFLYLVVGAIQVALLLYFCQFLSRLIWKMKFNPDNNSIPILTALGDLLGSILLLVVFSILSLSNFQGFTVTN</sequence>
<dbReference type="InterPro" id="IPR045349">
    <property type="entry name" value="SLC41A1-3"/>
</dbReference>
<dbReference type="GO" id="GO:0008324">
    <property type="term" value="F:monoatomic cation transmembrane transporter activity"/>
    <property type="evidence" value="ECO:0007669"/>
    <property type="project" value="InterPro"/>
</dbReference>
<dbReference type="InterPro" id="IPR036739">
    <property type="entry name" value="SLC41_membr_dom_sf"/>
</dbReference>
<feature type="transmembrane region" description="Helical" evidence="9">
    <location>
        <begin position="177"/>
        <end position="198"/>
    </location>
</feature>
<evidence type="ECO:0000259" key="10">
    <source>
        <dbReference type="Pfam" id="PF01769"/>
    </source>
</evidence>
<comment type="similarity">
    <text evidence="2">Belongs to the SLC41A transporter family.</text>
</comment>
<keyword evidence="5" id="KW-0460">Magnesium</keyword>
<name>A0A914DV90_9BILA</name>
<evidence type="ECO:0000313" key="11">
    <source>
        <dbReference type="Proteomes" id="UP000887540"/>
    </source>
</evidence>
<keyword evidence="11" id="KW-1185">Reference proteome</keyword>
<evidence type="ECO:0000256" key="2">
    <source>
        <dbReference type="ARBA" id="ARBA00009749"/>
    </source>
</evidence>
<feature type="transmembrane region" description="Helical" evidence="9">
    <location>
        <begin position="401"/>
        <end position="422"/>
    </location>
</feature>
<protein>
    <submittedName>
        <fullName evidence="12">SLC41A/MgtE integral membrane domain-containing protein</fullName>
    </submittedName>
</protein>
<dbReference type="InterPro" id="IPR006667">
    <property type="entry name" value="SLC41_membr_dom"/>
</dbReference>
<dbReference type="Gene3D" id="1.10.357.20">
    <property type="entry name" value="SLC41 divalent cation transporters, integral membrane domain"/>
    <property type="match status" value="2"/>
</dbReference>
<keyword evidence="6 9" id="KW-1133">Transmembrane helix</keyword>
<dbReference type="PANTHER" id="PTHR16228">
    <property type="entry name" value="DIVALENT CATION TRANSPORTER SOLUTE CARRIER FAMILY 41"/>
    <property type="match status" value="1"/>
</dbReference>
<proteinExistence type="inferred from homology"/>
<dbReference type="WBParaSite" id="ACRNAN_scaffold4309.g20866.t1">
    <property type="protein sequence ID" value="ACRNAN_scaffold4309.g20866.t1"/>
    <property type="gene ID" value="ACRNAN_scaffold4309.g20866"/>
</dbReference>
<evidence type="ECO:0000256" key="7">
    <source>
        <dbReference type="ARBA" id="ARBA00023065"/>
    </source>
</evidence>
<comment type="subcellular location">
    <subcellularLocation>
        <location evidence="1">Membrane</location>
        <topology evidence="1">Multi-pass membrane protein</topology>
    </subcellularLocation>
</comment>
<organism evidence="11 12">
    <name type="scientific">Acrobeloides nanus</name>
    <dbReference type="NCBI Taxonomy" id="290746"/>
    <lineage>
        <taxon>Eukaryota</taxon>
        <taxon>Metazoa</taxon>
        <taxon>Ecdysozoa</taxon>
        <taxon>Nematoda</taxon>
        <taxon>Chromadorea</taxon>
        <taxon>Rhabditida</taxon>
        <taxon>Tylenchina</taxon>
        <taxon>Cephalobomorpha</taxon>
        <taxon>Cephaloboidea</taxon>
        <taxon>Cephalobidae</taxon>
        <taxon>Acrobeloides</taxon>
    </lineage>
</organism>
<evidence type="ECO:0000256" key="6">
    <source>
        <dbReference type="ARBA" id="ARBA00022989"/>
    </source>
</evidence>
<evidence type="ECO:0000256" key="1">
    <source>
        <dbReference type="ARBA" id="ARBA00004141"/>
    </source>
</evidence>
<feature type="transmembrane region" description="Helical" evidence="9">
    <location>
        <begin position="210"/>
        <end position="235"/>
    </location>
</feature>
<dbReference type="FunFam" id="1.10.357.20:FF:000001">
    <property type="entry name" value="Solute carrier family 41 member 2"/>
    <property type="match status" value="1"/>
</dbReference>
<keyword evidence="4 9" id="KW-0812">Transmembrane</keyword>
<feature type="transmembrane region" description="Helical" evidence="9">
    <location>
        <begin position="312"/>
        <end position="331"/>
    </location>
</feature>
<keyword evidence="3" id="KW-0813">Transport</keyword>